<dbReference type="InterPro" id="IPR011257">
    <property type="entry name" value="DNA_glycosylase"/>
</dbReference>
<dbReference type="GO" id="GO:0046872">
    <property type="term" value="F:metal ion binding"/>
    <property type="evidence" value="ECO:0007669"/>
    <property type="project" value="UniProtKB-UniRule"/>
</dbReference>
<dbReference type="GO" id="GO:0034039">
    <property type="term" value="F:8-oxo-7,8-dihydroguanine DNA N-glycosylase activity"/>
    <property type="evidence" value="ECO:0007669"/>
    <property type="project" value="TreeGrafter"/>
</dbReference>
<dbReference type="SUPFAM" id="SSF55811">
    <property type="entry name" value="Nudix"/>
    <property type="match status" value="1"/>
</dbReference>
<dbReference type="Pfam" id="PF00633">
    <property type="entry name" value="HHH"/>
    <property type="match status" value="1"/>
</dbReference>
<dbReference type="RefSeq" id="WP_114403498.1">
    <property type="nucleotide sequence ID" value="NZ_QPGB01000006.1"/>
</dbReference>
<evidence type="ECO:0000256" key="7">
    <source>
        <dbReference type="ARBA" id="ARBA00022723"/>
    </source>
</evidence>
<evidence type="ECO:0000256" key="14">
    <source>
        <dbReference type="RuleBase" id="RU365096"/>
    </source>
</evidence>
<dbReference type="GO" id="GO:0000701">
    <property type="term" value="F:purine-specific mismatch base pair DNA N-glycosylase activity"/>
    <property type="evidence" value="ECO:0007669"/>
    <property type="project" value="UniProtKB-EC"/>
</dbReference>
<reference evidence="16 17" key="1">
    <citation type="journal article" date="2018" name="Int. J. Syst. Evol. Microbiol.">
        <title>Parvibium lacunae gen. nov., sp. nov., a new member of the family Alcaligenaceae isolated from a freshwater pond.</title>
        <authorList>
            <person name="Chen W.M."/>
            <person name="Xie P.B."/>
            <person name="Hsu M.Y."/>
            <person name="Sheu S.Y."/>
        </authorList>
    </citation>
    <scope>NUCLEOTIDE SEQUENCE [LARGE SCALE GENOMIC DNA]</scope>
    <source>
        <strain evidence="16 17">KMB9</strain>
    </source>
</reference>
<keyword evidence="13 14" id="KW-0326">Glycosidase</keyword>
<dbReference type="Pfam" id="PF00730">
    <property type="entry name" value="HhH-GPD"/>
    <property type="match status" value="1"/>
</dbReference>
<dbReference type="OrthoDB" id="9802365at2"/>
<evidence type="ECO:0000256" key="6">
    <source>
        <dbReference type="ARBA" id="ARBA00022485"/>
    </source>
</evidence>
<keyword evidence="10 14" id="KW-0408">Iron</keyword>
<evidence type="ECO:0000256" key="10">
    <source>
        <dbReference type="ARBA" id="ARBA00023004"/>
    </source>
</evidence>
<dbReference type="InterPro" id="IPR044298">
    <property type="entry name" value="MIG/MutY"/>
</dbReference>
<dbReference type="SUPFAM" id="SSF48150">
    <property type="entry name" value="DNA-glycosylase"/>
    <property type="match status" value="1"/>
</dbReference>
<comment type="caution">
    <text evidence="16">The sequence shown here is derived from an EMBL/GenBank/DDBJ whole genome shotgun (WGS) entry which is preliminary data.</text>
</comment>
<name>A0A368KYM8_9BURK</name>
<keyword evidence="8 14" id="KW-0227">DNA damage</keyword>
<proteinExistence type="inferred from homology"/>
<dbReference type="Gene3D" id="1.10.1670.10">
    <property type="entry name" value="Helix-hairpin-Helix base-excision DNA repair enzymes (C-terminal)"/>
    <property type="match status" value="1"/>
</dbReference>
<dbReference type="GO" id="GO:0032357">
    <property type="term" value="F:oxidized purine DNA binding"/>
    <property type="evidence" value="ECO:0007669"/>
    <property type="project" value="TreeGrafter"/>
</dbReference>
<dbReference type="GO" id="GO:0006298">
    <property type="term" value="P:mismatch repair"/>
    <property type="evidence" value="ECO:0007669"/>
    <property type="project" value="TreeGrafter"/>
</dbReference>
<accession>A0A368KYM8</accession>
<keyword evidence="11" id="KW-0411">Iron-sulfur</keyword>
<organism evidence="16 17">
    <name type="scientific">Parvibium lacunae</name>
    <dbReference type="NCBI Taxonomy" id="1888893"/>
    <lineage>
        <taxon>Bacteria</taxon>
        <taxon>Pseudomonadati</taxon>
        <taxon>Pseudomonadota</taxon>
        <taxon>Betaproteobacteria</taxon>
        <taxon>Burkholderiales</taxon>
        <taxon>Alcaligenaceae</taxon>
        <taxon>Parvibium</taxon>
    </lineage>
</organism>
<keyword evidence="9" id="KW-0378">Hydrolase</keyword>
<gene>
    <name evidence="16" type="primary">mutY</name>
    <name evidence="16" type="ORF">DU000_11170</name>
</gene>
<dbReference type="FunFam" id="1.10.340.30:FF:000002">
    <property type="entry name" value="Adenine DNA glycosylase"/>
    <property type="match status" value="1"/>
</dbReference>
<dbReference type="PANTHER" id="PTHR42944">
    <property type="entry name" value="ADENINE DNA GLYCOSYLASE"/>
    <property type="match status" value="1"/>
</dbReference>
<dbReference type="InterPro" id="IPR005760">
    <property type="entry name" value="A/G_AdeGlyc_MutY"/>
</dbReference>
<evidence type="ECO:0000256" key="5">
    <source>
        <dbReference type="ARBA" id="ARBA00022023"/>
    </source>
</evidence>
<evidence type="ECO:0000256" key="2">
    <source>
        <dbReference type="ARBA" id="ARBA00002933"/>
    </source>
</evidence>
<evidence type="ECO:0000313" key="16">
    <source>
        <dbReference type="EMBL" id="RCS56523.1"/>
    </source>
</evidence>
<comment type="similarity">
    <text evidence="3 14">Belongs to the Nth/MutY family.</text>
</comment>
<keyword evidence="17" id="KW-1185">Reference proteome</keyword>
<evidence type="ECO:0000256" key="1">
    <source>
        <dbReference type="ARBA" id="ARBA00000843"/>
    </source>
</evidence>
<dbReference type="InterPro" id="IPR003265">
    <property type="entry name" value="HhH-GPD_domain"/>
</dbReference>
<dbReference type="GO" id="GO:0035485">
    <property type="term" value="F:adenine/guanine mispair binding"/>
    <property type="evidence" value="ECO:0007669"/>
    <property type="project" value="TreeGrafter"/>
</dbReference>
<evidence type="ECO:0000256" key="12">
    <source>
        <dbReference type="ARBA" id="ARBA00023204"/>
    </source>
</evidence>
<comment type="cofactor">
    <cofactor evidence="14">
        <name>[4Fe-4S] cluster</name>
        <dbReference type="ChEBI" id="CHEBI:49883"/>
    </cofactor>
    <text evidence="14">Binds 1 [4Fe-4S] cluster.</text>
</comment>
<dbReference type="PANTHER" id="PTHR42944:SF1">
    <property type="entry name" value="ADENINE DNA GLYCOSYLASE"/>
    <property type="match status" value="1"/>
</dbReference>
<dbReference type="GO" id="GO:0006284">
    <property type="term" value="P:base-excision repair"/>
    <property type="evidence" value="ECO:0007669"/>
    <property type="project" value="UniProtKB-UniRule"/>
</dbReference>
<dbReference type="InterPro" id="IPR015797">
    <property type="entry name" value="NUDIX_hydrolase-like_dom_sf"/>
</dbReference>
<keyword evidence="12" id="KW-0234">DNA repair</keyword>
<evidence type="ECO:0000256" key="4">
    <source>
        <dbReference type="ARBA" id="ARBA00012045"/>
    </source>
</evidence>
<dbReference type="SMART" id="SM00478">
    <property type="entry name" value="ENDO3c"/>
    <property type="match status" value="1"/>
</dbReference>
<comment type="catalytic activity">
    <reaction evidence="1 14">
        <text>Hydrolyzes free adenine bases from 7,8-dihydro-8-oxoguanine:adenine mismatched double-stranded DNA, leaving an apurinic site.</text>
        <dbReference type="EC" id="3.2.2.31"/>
    </reaction>
</comment>
<dbReference type="AlphaFoldDB" id="A0A368KYM8"/>
<evidence type="ECO:0000256" key="11">
    <source>
        <dbReference type="ARBA" id="ARBA00023014"/>
    </source>
</evidence>
<dbReference type="Gene3D" id="1.10.340.30">
    <property type="entry name" value="Hypothetical protein, domain 2"/>
    <property type="match status" value="1"/>
</dbReference>
<evidence type="ECO:0000256" key="13">
    <source>
        <dbReference type="ARBA" id="ARBA00023295"/>
    </source>
</evidence>
<dbReference type="GO" id="GO:0051539">
    <property type="term" value="F:4 iron, 4 sulfur cluster binding"/>
    <property type="evidence" value="ECO:0007669"/>
    <property type="project" value="UniProtKB-UniRule"/>
</dbReference>
<keyword evidence="7" id="KW-0479">Metal-binding</keyword>
<dbReference type="InterPro" id="IPR023170">
    <property type="entry name" value="HhH_base_excis_C"/>
</dbReference>
<dbReference type="CDD" id="cd00056">
    <property type="entry name" value="ENDO3c"/>
    <property type="match status" value="1"/>
</dbReference>
<dbReference type="Pfam" id="PF14815">
    <property type="entry name" value="NUDIX_4"/>
    <property type="match status" value="1"/>
</dbReference>
<evidence type="ECO:0000256" key="9">
    <source>
        <dbReference type="ARBA" id="ARBA00022801"/>
    </source>
</evidence>
<feature type="domain" description="HhH-GPD" evidence="15">
    <location>
        <begin position="44"/>
        <end position="195"/>
    </location>
</feature>
<dbReference type="Gene3D" id="3.90.79.10">
    <property type="entry name" value="Nucleoside Triphosphate Pyrophosphohydrolase"/>
    <property type="match status" value="1"/>
</dbReference>
<comment type="function">
    <text evidence="2">Adenine glycosylase active on G-A mispairs. MutY also corrects error-prone DNA synthesis past GO lesions which are due to the oxidatively damaged form of guanine: 7,8-dihydro-8-oxoguanine (8-oxo-dGTP).</text>
</comment>
<dbReference type="EC" id="3.2.2.31" evidence="4 14"/>
<dbReference type="Proteomes" id="UP000252357">
    <property type="component" value="Unassembled WGS sequence"/>
</dbReference>
<sequence length="351" mass="39461">MTRLQPPEPSFSARLIDWQRRSGRHHLPWQQQTDPYRIWLSEIMLQQTQVATVIPYYTRFLARYPSVTNLAAAPIEDVLSLWSGLGYYARARNLHRCAQVVTHDYAGAFPTDPDTLAQLPGIGRTTAAAIAVFSTGARAAILDGNVKRVLTRHYAIAGVPTQKTVENQLWALAESLLPKTELAVYTQALMDLGATLCTRTQPRCIDCPLRQTCQAHARGHATAFPTRALKAKLPEKSRHFWVLKYGQSVWLERRPTKGIWGGLWSLPEFDSSPTLDDARLQPYGNIVSITALAPFRHSFTHFHLQIQPSLIHLEQAACNEQPDQGRWWPLTDALQIGIPKPVRQILANLLA</sequence>
<dbReference type="EMBL" id="QPGB01000006">
    <property type="protein sequence ID" value="RCS56523.1"/>
    <property type="molecule type" value="Genomic_DNA"/>
</dbReference>
<dbReference type="InterPro" id="IPR029119">
    <property type="entry name" value="MutY_C"/>
</dbReference>
<protein>
    <recommendedName>
        <fullName evidence="5 14">Adenine DNA glycosylase</fullName>
        <ecNumber evidence="4 14">3.2.2.31</ecNumber>
    </recommendedName>
</protein>
<dbReference type="InterPro" id="IPR000445">
    <property type="entry name" value="HhH_motif"/>
</dbReference>
<dbReference type="NCBIfam" id="TIGR01084">
    <property type="entry name" value="mutY"/>
    <property type="match status" value="1"/>
</dbReference>
<evidence type="ECO:0000313" key="17">
    <source>
        <dbReference type="Proteomes" id="UP000252357"/>
    </source>
</evidence>
<evidence type="ECO:0000259" key="15">
    <source>
        <dbReference type="SMART" id="SM00478"/>
    </source>
</evidence>
<evidence type="ECO:0000256" key="8">
    <source>
        <dbReference type="ARBA" id="ARBA00022763"/>
    </source>
</evidence>
<dbReference type="CDD" id="cd03431">
    <property type="entry name" value="NUDIX_DNA_Glycosylase_C-MutY"/>
    <property type="match status" value="1"/>
</dbReference>
<evidence type="ECO:0000256" key="3">
    <source>
        <dbReference type="ARBA" id="ARBA00008343"/>
    </source>
</evidence>
<keyword evidence="6" id="KW-0004">4Fe-4S</keyword>